<dbReference type="AlphaFoldDB" id="A0A1I4X8J8"/>
<sequence>MELSEGRPTNVPVGEVTSRACAWSNFDDGFNYTVQLLPMDAADAVGSDDSSLTQINGFGAVQGTGLGSSTPICQLIIDAGPGQAIRVQAQSTLLDDEGQPLTFDQVCPRVSNFATAVVESALARS</sequence>
<organism evidence="1 2">
    <name type="scientific">Pseudonocardia ammonioxydans</name>
    <dbReference type="NCBI Taxonomy" id="260086"/>
    <lineage>
        <taxon>Bacteria</taxon>
        <taxon>Bacillati</taxon>
        <taxon>Actinomycetota</taxon>
        <taxon>Actinomycetes</taxon>
        <taxon>Pseudonocardiales</taxon>
        <taxon>Pseudonocardiaceae</taxon>
        <taxon>Pseudonocardia</taxon>
    </lineage>
</organism>
<gene>
    <name evidence="1" type="ORF">SAMN05216207_101096</name>
</gene>
<keyword evidence="2" id="KW-1185">Reference proteome</keyword>
<proteinExistence type="predicted"/>
<dbReference type="EMBL" id="FOUY01000010">
    <property type="protein sequence ID" value="SFN21539.1"/>
    <property type="molecule type" value="Genomic_DNA"/>
</dbReference>
<evidence type="ECO:0008006" key="3">
    <source>
        <dbReference type="Google" id="ProtNLM"/>
    </source>
</evidence>
<protein>
    <recommendedName>
        <fullName evidence="3">DUF3558 domain-containing protein</fullName>
    </recommendedName>
</protein>
<dbReference type="Proteomes" id="UP000199614">
    <property type="component" value="Unassembled WGS sequence"/>
</dbReference>
<accession>A0A1I4X8J8</accession>
<name>A0A1I4X8J8_PSUAM</name>
<reference evidence="1 2" key="1">
    <citation type="submission" date="2016-10" db="EMBL/GenBank/DDBJ databases">
        <authorList>
            <person name="de Groot N.N."/>
        </authorList>
    </citation>
    <scope>NUCLEOTIDE SEQUENCE [LARGE SCALE GENOMIC DNA]</scope>
    <source>
        <strain evidence="1 2">CGMCC 4.1877</strain>
    </source>
</reference>
<evidence type="ECO:0000313" key="2">
    <source>
        <dbReference type="Proteomes" id="UP000199614"/>
    </source>
</evidence>
<dbReference type="STRING" id="260086.SAMN05216207_101096"/>
<evidence type="ECO:0000313" key="1">
    <source>
        <dbReference type="EMBL" id="SFN21539.1"/>
    </source>
</evidence>